<dbReference type="EMBL" id="LFML01000006">
    <property type="protein sequence ID" value="KMO99591.1"/>
    <property type="molecule type" value="Genomic_DNA"/>
</dbReference>
<evidence type="ECO:0000313" key="3">
    <source>
        <dbReference type="Proteomes" id="UP000035932"/>
    </source>
</evidence>
<reference evidence="2 3" key="1">
    <citation type="submission" date="2015-06" db="EMBL/GenBank/DDBJ databases">
        <title>Recapitulation of the evolution of biosynthetic gene clusters reveals hidden chemical diversity on bacterial genomes.</title>
        <authorList>
            <person name="Cruz-Morales P."/>
            <person name="Martinez-Guerrero C."/>
            <person name="Morales-Escalante M.A."/>
            <person name="Yanez-Guerra L.A."/>
            <person name="Kopp J.F."/>
            <person name="Feldmann J."/>
            <person name="Ramos-Aboites H.E."/>
            <person name="Barona-Gomez F."/>
        </authorList>
    </citation>
    <scope>NUCLEOTIDE SEQUENCE [LARGE SCALE GENOMIC DNA]</scope>
    <source>
        <strain evidence="2 3">ATCC 31245</strain>
    </source>
</reference>
<dbReference type="AlphaFoldDB" id="A0A0J7AQV2"/>
<feature type="region of interest" description="Disordered" evidence="1">
    <location>
        <begin position="1"/>
        <end position="76"/>
    </location>
</feature>
<gene>
    <name evidence="2" type="ORF">ACS04_00950</name>
</gene>
<sequence length="76" mass="8198">MDKQDKEGKEKQKDPEKTVYVTSSSYLNLTTNPNLLTARLGDGDEHKGEDGNGDGGKDKDKDKDGDKSKAKGQGQG</sequence>
<feature type="compositionally biased region" description="Low complexity" evidence="1">
    <location>
        <begin position="22"/>
        <end position="37"/>
    </location>
</feature>
<evidence type="ECO:0000256" key="1">
    <source>
        <dbReference type="SAM" id="MobiDB-lite"/>
    </source>
</evidence>
<dbReference type="PATRIC" id="fig|66430.4.peg.5482"/>
<name>A0A0J7AQV2_9ACTN</name>
<feature type="compositionally biased region" description="Basic and acidic residues" evidence="1">
    <location>
        <begin position="1"/>
        <end position="17"/>
    </location>
</feature>
<evidence type="ECO:0000313" key="2">
    <source>
        <dbReference type="EMBL" id="KMO99591.1"/>
    </source>
</evidence>
<accession>A0A0J7AQV2</accession>
<organism evidence="2 3">
    <name type="scientific">Streptomyces roseus</name>
    <dbReference type="NCBI Taxonomy" id="66430"/>
    <lineage>
        <taxon>Bacteria</taxon>
        <taxon>Bacillati</taxon>
        <taxon>Actinomycetota</taxon>
        <taxon>Actinomycetes</taxon>
        <taxon>Kitasatosporales</taxon>
        <taxon>Streptomycetaceae</taxon>
        <taxon>Streptomyces</taxon>
    </lineage>
</organism>
<protein>
    <submittedName>
        <fullName evidence="2">Uncharacterized protein</fullName>
    </submittedName>
</protein>
<dbReference type="Proteomes" id="UP000035932">
    <property type="component" value="Unassembled WGS sequence"/>
</dbReference>
<feature type="compositionally biased region" description="Basic and acidic residues" evidence="1">
    <location>
        <begin position="41"/>
        <end position="69"/>
    </location>
</feature>
<keyword evidence="3" id="KW-1185">Reference proteome</keyword>
<comment type="caution">
    <text evidence="2">The sequence shown here is derived from an EMBL/GenBank/DDBJ whole genome shotgun (WGS) entry which is preliminary data.</text>
</comment>
<proteinExistence type="predicted"/>